<dbReference type="InterPro" id="IPR013534">
    <property type="entry name" value="Starch_synth_cat_dom"/>
</dbReference>
<evidence type="ECO:0000256" key="4">
    <source>
        <dbReference type="ARBA" id="ARBA00012588"/>
    </source>
</evidence>
<evidence type="ECO:0000256" key="3">
    <source>
        <dbReference type="ARBA" id="ARBA00010281"/>
    </source>
</evidence>
<keyword evidence="12" id="KW-1185">Reference proteome</keyword>
<sequence length="1467" mass="163685">MRATTIQTTTTQFTTGGANTSSSRNQIQKITNNAGTAKADNLHRGRTKLTRRKNVLSRPFTRVVVVSSSSSNDHDVLGLRGGQTKRRGVGVVARMTSAADTSSSSSCTISQELANLEQEFRDMLDPDSDSKPRAADVRAMRSRINALKREVANGNGANIIQSQTKTRAPDAKEIARKELERLREEREKLLKMRAQVEENERLKKKNSDKGIATSAANNVEPEHDNPVTTTTTQKPKPADERKARVAHMEAEKHKEAVNIGTVVMDDEMKALLAKEEQARKEAEELEASRLMAEAEEAKYAAYLEESGDFMNTNSGIRSGINDPFLDRAFIVEKLESELLENLEMQSDLRAIEDIEDQLESQKKEAEEARRAKDEAEAARQLAEAKQKAEEEEARLIVEKQQKEARANAEKIAAAQAELKAMEAETKRLQRLAEEKKKQEAVAPEASTTTIESPGSQAIRDLLEQKQAEAAKVRELGMVEDELAKREVAEAAKKNKAIREAKEAEELAAKKVAEAEAELKRKAEEEEEAKRVAELKKMEEAKKAKETLMRLRQEAEELKAAAEAKKLREQALAKAQAEEEALTAQAENERIEMEAREAAQAEATARGEAEARAIAEAEAQAQAEAERKAIEKQLRIEELAREEQAKADAAKAKADAEYAKAEQQAKKLQEKTEILNDDNIEHLRAKYEELARESEASPGARRDWAEALKIAGDKVRCMEQHSHGQSPKNDALWTVSPATPVPGQSVTVSYCNQNTVLNGRPKVFAHFGTNQWSNGAEQFEMKARTSAVADDSTVWFDLDVSVPSKAVILDFVFSDGNGAYDNNNRGDFHVPVAGANEMLERSRIESCIKIYAKLRLEREEEDRLEELRQAERTKLKKIAKVKAAELTAKQRAHVLFTIPEFPKAGEPFKLCYNPKNTTLKDATGVSVVGGWNRWNHEQALPITKLSPDPSCKADSQDYFSVELTSPKDAFMFDFVFCDQDGNNYDNRNRLDYHLPIAGGINSDGSKAAEKPMHVMSVAVEMAPIAKVGGLGDVVTSLSLAVEAEGHRVEVVLPKYDCMKYDLIDDLKEEKGFEWGGTYNHVYSGTVEGVKTFFIDPDNGMFKVGMVYGTDYLSIPMTDQERFGFFSKAALEWMLQSGRNPDIIHIHDWQTAPVAKFLAEDYAPYGLDNPKVIFTIHNLHYGQALIADAMNNCAIATTVSRTYAKEIAHEGCVNPNLHKLHGVVNGIDPDIWDPRNDKFLPQFFGEDEVIPGKAAARQALCSRSNLYNNPEVPMIGVVTRLTHQKGIHLIKRAIYRALERGCQVCLLGSAPDEKVQKEFEEMAHQLKQEHYNTAALHLFYDETMSHFIYSGADMILVPSMFEPCGLSQLIAMRYGTVPVVRRTGGLADTVFDVEHDHAKAAWEGMTPNGFSFDGTDEGSIDYALDRGIDMFYNDIDVFRKLQANCMSQDWSWNRPAIEYIELFHAARKA</sequence>
<organism evidence="11 12">
    <name type="scientific">Bathycoccus prasinos</name>
    <dbReference type="NCBI Taxonomy" id="41875"/>
    <lineage>
        <taxon>Eukaryota</taxon>
        <taxon>Viridiplantae</taxon>
        <taxon>Chlorophyta</taxon>
        <taxon>Mamiellophyceae</taxon>
        <taxon>Mamiellales</taxon>
        <taxon>Bathycoccaceae</taxon>
        <taxon>Bathycoccus</taxon>
    </lineage>
</organism>
<protein>
    <recommendedName>
        <fullName evidence="4">starch synthase</fullName>
        <ecNumber evidence="4">2.4.1.21</ecNumber>
    </recommendedName>
</protein>
<feature type="compositionally biased region" description="Low complexity" evidence="9">
    <location>
        <begin position="1"/>
        <end position="15"/>
    </location>
</feature>
<dbReference type="InterPro" id="IPR001296">
    <property type="entry name" value="Glyco_trans_1"/>
</dbReference>
<feature type="compositionally biased region" description="Basic and acidic residues" evidence="9">
    <location>
        <begin position="593"/>
        <end position="614"/>
    </location>
</feature>
<feature type="domain" description="Carbohydrate binding module family 25" evidence="10">
    <location>
        <begin position="742"/>
        <end position="832"/>
    </location>
</feature>
<feature type="region of interest" description="Disordered" evidence="9">
    <location>
        <begin position="1"/>
        <end position="24"/>
    </location>
</feature>
<dbReference type="PANTHER" id="PTHR46083">
    <property type="match status" value="1"/>
</dbReference>
<comment type="pathway">
    <text evidence="2">Glycan biosynthesis; starch biosynthesis.</text>
</comment>
<gene>
    <name evidence="11" type="ordered locus">Bathy16g01140</name>
</gene>
<feature type="region of interest" description="Disordered" evidence="9">
    <location>
        <begin position="359"/>
        <end position="386"/>
    </location>
</feature>
<accession>K8F5Q8</accession>
<dbReference type="SMART" id="SM01066">
    <property type="entry name" value="CBM_25"/>
    <property type="match status" value="2"/>
</dbReference>
<keyword evidence="8" id="KW-0175">Coiled coil</keyword>
<comment type="similarity">
    <text evidence="3">Belongs to the glycosyltransferase 1 family. Bacterial/plant glycogen synthase subfamily.</text>
</comment>
<feature type="region of interest" description="Disordered" evidence="9">
    <location>
        <begin position="593"/>
        <end position="625"/>
    </location>
</feature>
<keyword evidence="6" id="KW-0808">Transferase</keyword>
<feature type="domain" description="Carbohydrate binding module family 25" evidence="10">
    <location>
        <begin position="904"/>
        <end position="996"/>
    </location>
</feature>
<feature type="coiled-coil region" evidence="8">
    <location>
        <begin position="265"/>
        <end position="300"/>
    </location>
</feature>
<dbReference type="Gene3D" id="2.60.40.10">
    <property type="entry name" value="Immunoglobulins"/>
    <property type="match status" value="1"/>
</dbReference>
<dbReference type="CDD" id="cd02688">
    <property type="entry name" value="E_set"/>
    <property type="match status" value="1"/>
</dbReference>
<dbReference type="RefSeq" id="XP_007508553.1">
    <property type="nucleotide sequence ID" value="XM_007508491.1"/>
</dbReference>
<dbReference type="GO" id="GO:0019252">
    <property type="term" value="P:starch biosynthetic process"/>
    <property type="evidence" value="ECO:0007669"/>
    <property type="project" value="UniProtKB-UniPathway"/>
</dbReference>
<dbReference type="GO" id="GO:0004373">
    <property type="term" value="F:alpha-1,4-glucan glucosyltransferase (UDP-glucose donor) activity"/>
    <property type="evidence" value="ECO:0007669"/>
    <property type="project" value="InterPro"/>
</dbReference>
<keyword evidence="5" id="KW-0328">Glycosyltransferase</keyword>
<dbReference type="KEGG" id="bpg:Bathy16g01140"/>
<dbReference type="Pfam" id="PF16760">
    <property type="entry name" value="CBM53"/>
    <property type="match status" value="1"/>
</dbReference>
<dbReference type="EMBL" id="FO082263">
    <property type="protein sequence ID" value="CCO20170.1"/>
    <property type="molecule type" value="Genomic_DNA"/>
</dbReference>
<keyword evidence="7" id="KW-0750">Starch biosynthesis</keyword>
<evidence type="ECO:0000256" key="9">
    <source>
        <dbReference type="SAM" id="MobiDB-lite"/>
    </source>
</evidence>
<dbReference type="Pfam" id="PF00534">
    <property type="entry name" value="Glycos_transf_1"/>
    <property type="match status" value="1"/>
</dbReference>
<evidence type="ECO:0000256" key="6">
    <source>
        <dbReference type="ARBA" id="ARBA00022679"/>
    </source>
</evidence>
<evidence type="ECO:0000313" key="11">
    <source>
        <dbReference type="EMBL" id="CCO20170.1"/>
    </source>
</evidence>
<proteinExistence type="inferred from homology"/>
<evidence type="ECO:0000256" key="7">
    <source>
        <dbReference type="ARBA" id="ARBA00022922"/>
    </source>
</evidence>
<dbReference type="GeneID" id="19011268"/>
<feature type="region of interest" description="Disordered" evidence="9">
    <location>
        <begin position="199"/>
        <end position="242"/>
    </location>
</feature>
<evidence type="ECO:0000256" key="1">
    <source>
        <dbReference type="ARBA" id="ARBA00001478"/>
    </source>
</evidence>
<dbReference type="HAMAP" id="MF_00484">
    <property type="entry name" value="Glycogen_synth"/>
    <property type="match status" value="1"/>
</dbReference>
<evidence type="ECO:0000259" key="10">
    <source>
        <dbReference type="SMART" id="SM01066"/>
    </source>
</evidence>
<dbReference type="PANTHER" id="PTHR46083:SF5">
    <property type="entry name" value="STARCH SYNTHASE 3, CHLOROPLASTIC_AMYLOPLASTIC"/>
    <property type="match status" value="1"/>
</dbReference>
<feature type="compositionally biased region" description="Basic and acidic residues" evidence="9">
    <location>
        <begin position="199"/>
        <end position="208"/>
    </location>
</feature>
<dbReference type="InterPro" id="IPR013783">
    <property type="entry name" value="Ig-like_fold"/>
</dbReference>
<dbReference type="Pfam" id="PF08323">
    <property type="entry name" value="Glyco_transf_5"/>
    <property type="match status" value="1"/>
</dbReference>
<dbReference type="GO" id="GO:2001070">
    <property type="term" value="F:starch binding"/>
    <property type="evidence" value="ECO:0007669"/>
    <property type="project" value="InterPro"/>
</dbReference>
<reference evidence="11 12" key="1">
    <citation type="submission" date="2011-10" db="EMBL/GenBank/DDBJ databases">
        <authorList>
            <person name="Genoscope - CEA"/>
        </authorList>
    </citation>
    <scope>NUCLEOTIDE SEQUENCE [LARGE SCALE GENOMIC DNA]</scope>
    <source>
        <strain evidence="11 12">RCC 1105</strain>
    </source>
</reference>
<dbReference type="InterPro" id="IPR005085">
    <property type="entry name" value="CBM25"/>
</dbReference>
<name>K8F5Q8_9CHLO</name>
<dbReference type="EC" id="2.4.1.21" evidence="4"/>
<evidence type="ECO:0000256" key="2">
    <source>
        <dbReference type="ARBA" id="ARBA00004727"/>
    </source>
</evidence>
<dbReference type="UniPathway" id="UPA00152"/>
<dbReference type="GO" id="GO:0009011">
    <property type="term" value="F:alpha-1,4-glucan glucosyltransferase (ADP-glucose donor) activity"/>
    <property type="evidence" value="ECO:0007669"/>
    <property type="project" value="UniProtKB-EC"/>
</dbReference>
<evidence type="ECO:0000256" key="5">
    <source>
        <dbReference type="ARBA" id="ARBA00022676"/>
    </source>
</evidence>
<dbReference type="Proteomes" id="UP000198341">
    <property type="component" value="Chromosome 16"/>
</dbReference>
<feature type="compositionally biased region" description="Basic and acidic residues" evidence="9">
    <location>
        <begin position="429"/>
        <end position="439"/>
    </location>
</feature>
<dbReference type="STRING" id="41875.K8F5Q8"/>
<dbReference type="Gene3D" id="3.40.50.2000">
    <property type="entry name" value="Glycogen Phosphorylase B"/>
    <property type="match status" value="2"/>
</dbReference>
<dbReference type="CDD" id="cd03791">
    <property type="entry name" value="GT5_Glycogen_synthase_DULL1-like"/>
    <property type="match status" value="1"/>
</dbReference>
<evidence type="ECO:0000256" key="8">
    <source>
        <dbReference type="SAM" id="Coils"/>
    </source>
</evidence>
<dbReference type="eggNOG" id="ENOG502QQTU">
    <property type="taxonomic scope" value="Eukaryota"/>
</dbReference>
<dbReference type="InterPro" id="IPR011835">
    <property type="entry name" value="GS/SS"/>
</dbReference>
<comment type="catalytic activity">
    <reaction evidence="1">
        <text>[(1-&gt;4)-alpha-D-glucosyl](n) + ADP-alpha-D-glucose = [(1-&gt;4)-alpha-D-glucosyl](n+1) + ADP + H(+)</text>
        <dbReference type="Rhea" id="RHEA:18189"/>
        <dbReference type="Rhea" id="RHEA-COMP:9584"/>
        <dbReference type="Rhea" id="RHEA-COMP:9587"/>
        <dbReference type="ChEBI" id="CHEBI:15378"/>
        <dbReference type="ChEBI" id="CHEBI:15444"/>
        <dbReference type="ChEBI" id="CHEBI:57498"/>
        <dbReference type="ChEBI" id="CHEBI:456216"/>
        <dbReference type="EC" id="2.4.1.21"/>
    </reaction>
</comment>
<feature type="region of interest" description="Disordered" evidence="9">
    <location>
        <begin position="429"/>
        <end position="457"/>
    </location>
</feature>
<dbReference type="SUPFAM" id="SSF53756">
    <property type="entry name" value="UDP-Glycosyltransferase/glycogen phosphorylase"/>
    <property type="match status" value="1"/>
</dbReference>
<evidence type="ECO:0000313" key="12">
    <source>
        <dbReference type="Proteomes" id="UP000198341"/>
    </source>
</evidence>
<feature type="compositionally biased region" description="Polar residues" evidence="9">
    <location>
        <begin position="445"/>
        <end position="455"/>
    </location>
</feature>
<dbReference type="OrthoDB" id="2018403at2759"/>